<sequence>MKKVLFLAALLLVCFSGVTNAQTRKQREDAKREAWKKERQEKKALEAQQDSVSFMKAIDALKNGSFVLEADNVVFRNGIMRFVSSNTNYVEVNDGQGIIQTAFTNFVYNWSPNGLGGVTVQGSVNGISMRQDKDGNIYYNYGINGIAVSATVSIVLTGGTNQASVTINPNFSGNTLTMNGYLVPYNESGVFQGTTW</sequence>
<comment type="caution">
    <text evidence="2">The sequence shown here is derived from an EMBL/GenBank/DDBJ whole genome shotgun (WGS) entry which is preliminary data.</text>
</comment>
<evidence type="ECO:0000313" key="2">
    <source>
        <dbReference type="EMBL" id="EOA56822.1"/>
    </source>
</evidence>
<dbReference type="STRING" id="1121098.HMPREF1534_01013"/>
<name>U6RL82_9BACT</name>
<dbReference type="InterPro" id="IPR025347">
    <property type="entry name" value="DUF4251"/>
</dbReference>
<dbReference type="eggNOG" id="ENOG5033VNU">
    <property type="taxonomic scope" value="Bacteria"/>
</dbReference>
<dbReference type="EMBL" id="AQHY01000010">
    <property type="protein sequence ID" value="EOA56822.1"/>
    <property type="molecule type" value="Genomic_DNA"/>
</dbReference>
<dbReference type="Proteomes" id="UP000017831">
    <property type="component" value="Unassembled WGS sequence"/>
</dbReference>
<proteinExistence type="predicted"/>
<evidence type="ECO:0000313" key="3">
    <source>
        <dbReference type="Proteomes" id="UP000017831"/>
    </source>
</evidence>
<dbReference type="Pfam" id="PF14059">
    <property type="entry name" value="DUF4251"/>
    <property type="match status" value="1"/>
</dbReference>
<keyword evidence="3" id="KW-1185">Reference proteome</keyword>
<dbReference type="AlphaFoldDB" id="U6RL82"/>
<evidence type="ECO:0000256" key="1">
    <source>
        <dbReference type="SAM" id="SignalP"/>
    </source>
</evidence>
<dbReference type="PATRIC" id="fig|1121098.3.peg.1028"/>
<reference evidence="2 3" key="1">
    <citation type="submission" date="2013-04" db="EMBL/GenBank/DDBJ databases">
        <title>The Genome Sequence of Bacteroides massiliensis DSM 17679.</title>
        <authorList>
            <consortium name="The Broad Institute Genomics Platform"/>
            <person name="Earl A."/>
            <person name="Ward D."/>
            <person name="Feldgarden M."/>
            <person name="Gevers D."/>
            <person name="Martens E."/>
            <person name="Fenner L."/>
            <person name="Roux V."/>
            <person name="Mallet M.N."/>
            <person name="Raoult D."/>
            <person name="Walker B."/>
            <person name="Young S."/>
            <person name="Zeng Q."/>
            <person name="Gargeya S."/>
            <person name="Fitzgerald M."/>
            <person name="Haas B."/>
            <person name="Abouelleil A."/>
            <person name="Allen A.W."/>
            <person name="Alvarado L."/>
            <person name="Arachchi H.M."/>
            <person name="Berlin A.M."/>
            <person name="Chapman S.B."/>
            <person name="Gainer-Dewar J."/>
            <person name="Goldberg J."/>
            <person name="Griggs A."/>
            <person name="Gujja S."/>
            <person name="Hansen M."/>
            <person name="Howarth C."/>
            <person name="Imamovic A."/>
            <person name="Ireland A."/>
            <person name="Larimer J."/>
            <person name="McCowan C."/>
            <person name="Murphy C."/>
            <person name="Pearson M."/>
            <person name="Poon T.W."/>
            <person name="Priest M."/>
            <person name="Roberts A."/>
            <person name="Saif S."/>
            <person name="Shea T."/>
            <person name="Sisk P."/>
            <person name="Sykes S."/>
            <person name="Wortman J."/>
            <person name="Nusbaum C."/>
            <person name="Birren B."/>
        </authorList>
    </citation>
    <scope>NUCLEOTIDE SEQUENCE [LARGE SCALE GENOMIC DNA]</scope>
    <source>
        <strain evidence="3">B84634 / Timone 84634 / DSM 17679 / JCM 13223</strain>
    </source>
</reference>
<keyword evidence="1" id="KW-0732">Signal</keyword>
<gene>
    <name evidence="2" type="ORF">HMPREF1534_01013</name>
</gene>
<dbReference type="GeneID" id="60062953"/>
<protein>
    <recommendedName>
        <fullName evidence="4">DUF4251 domain-containing protein</fullName>
    </recommendedName>
</protein>
<feature type="signal peptide" evidence="1">
    <location>
        <begin position="1"/>
        <end position="21"/>
    </location>
</feature>
<accession>U6RL82</accession>
<evidence type="ECO:0008006" key="4">
    <source>
        <dbReference type="Google" id="ProtNLM"/>
    </source>
</evidence>
<organism evidence="2 3">
    <name type="scientific">Phocaeicola massiliensis B84634 = Timone 84634 = DSM 17679 = JCM 13223</name>
    <dbReference type="NCBI Taxonomy" id="1121098"/>
    <lineage>
        <taxon>Bacteria</taxon>
        <taxon>Pseudomonadati</taxon>
        <taxon>Bacteroidota</taxon>
        <taxon>Bacteroidia</taxon>
        <taxon>Bacteroidales</taxon>
        <taxon>Bacteroidaceae</taxon>
        <taxon>Phocaeicola</taxon>
    </lineage>
</organism>
<dbReference type="HOGENOM" id="CLU_119866_0_0_10"/>
<dbReference type="Gene3D" id="2.40.128.410">
    <property type="match status" value="1"/>
</dbReference>
<dbReference type="RefSeq" id="WP_005937934.1">
    <property type="nucleotide sequence ID" value="NZ_KB890327.1"/>
</dbReference>
<dbReference type="OrthoDB" id="982410at2"/>
<feature type="chain" id="PRO_5004676813" description="DUF4251 domain-containing protein" evidence="1">
    <location>
        <begin position="22"/>
        <end position="196"/>
    </location>
</feature>